<proteinExistence type="predicted"/>
<evidence type="ECO:0000259" key="1">
    <source>
        <dbReference type="Pfam" id="PF09350"/>
    </source>
</evidence>
<dbReference type="Proteomes" id="UP000007796">
    <property type="component" value="Unassembled WGS sequence"/>
</dbReference>
<feature type="domain" description="DnaJ homologue subfamily C member 28 conserved" evidence="1">
    <location>
        <begin position="173"/>
        <end position="242"/>
    </location>
</feature>
<reference evidence="2 3" key="1">
    <citation type="journal article" date="2011" name="Proc. Natl. Acad. Sci. U.S.A.">
        <title>Genome and transcriptome analyses of the mountain pine beetle-fungal symbiont Grosmannia clavigera, a lodgepole pine pathogen.</title>
        <authorList>
            <person name="DiGuistini S."/>
            <person name="Wang Y."/>
            <person name="Liao N.Y."/>
            <person name="Taylor G."/>
            <person name="Tanguay P."/>
            <person name="Feau N."/>
            <person name="Henrissat B."/>
            <person name="Chan S.K."/>
            <person name="Hesse-Orce U."/>
            <person name="Alamouti S.M."/>
            <person name="Tsui C.K.M."/>
            <person name="Docking R.T."/>
            <person name="Levasseur A."/>
            <person name="Haridas S."/>
            <person name="Robertson G."/>
            <person name="Birol I."/>
            <person name="Holt R.A."/>
            <person name="Marra M.A."/>
            <person name="Hamelin R.C."/>
            <person name="Hirst M."/>
            <person name="Jones S.J.M."/>
            <person name="Bohlmann J."/>
            <person name="Breuil C."/>
        </authorList>
    </citation>
    <scope>NUCLEOTIDE SEQUENCE [LARGE SCALE GENOMIC DNA]</scope>
    <source>
        <strain evidence="3">kw1407 / UAMH 11150</strain>
    </source>
</reference>
<dbReference type="InterPro" id="IPR018961">
    <property type="entry name" value="DnaJ_homolog_subfam-C_membr-28"/>
</dbReference>
<dbReference type="HOGENOM" id="CLU_019422_1_0_1"/>
<dbReference type="InParanoid" id="F0X7W4"/>
<dbReference type="eggNOG" id="ENOG502RFG7">
    <property type="taxonomic scope" value="Eukaryota"/>
</dbReference>
<dbReference type="STRING" id="655863.F0X7W4"/>
<accession>F0X7W4</accession>
<sequence length="455" mass="51428">MSRRLEDATEDIILTGGQAGRRALEDAGFSEELKSRLLVKIADAQMRSEHKHSTDRGLMGIAAATPWTGEEPAADTVLRMLDDSHRPLPTKIRGKVNVSGPSSDLRFGRLSTQSSRERIALVRDKVAAYAGLEGDADKGLSEREREAMRQEFRDRFTPDARAMPTNISGLAALANERIENAIARGQFRNIPRGPGINSDSCADKPFIDTTEYILNKMIQRQDIVPPWIEKQQELMRAAKMFRVRLRNDWRRHATRSITELGGSLQEQMARANAYALAEQANNPRLRDTEQISVPTNTTDDLVMVKFRELPLQKDGARKANEAETDVTIDEAQGFPSRDSQWVAIERSYMELKVKNLNVLIRSYNLMAPELARKPYFSLDRELRTCFADVAPSLADTIRDRAARPHDLALAAKKQDTPGRPFLDWFVGQGSTARVHESTSPNYGLKEMWRDLWKKR</sequence>
<dbReference type="EMBL" id="GL629729">
    <property type="protein sequence ID" value="EFX06501.1"/>
    <property type="molecule type" value="Genomic_DNA"/>
</dbReference>
<dbReference type="Pfam" id="PF09350">
    <property type="entry name" value="DJC28_CD"/>
    <property type="match status" value="1"/>
</dbReference>
<evidence type="ECO:0000313" key="3">
    <source>
        <dbReference type="Proteomes" id="UP000007796"/>
    </source>
</evidence>
<dbReference type="PANTHER" id="PTHR39394">
    <property type="entry name" value="YALI0E31793P"/>
    <property type="match status" value="1"/>
</dbReference>
<gene>
    <name evidence="2" type="ORF">CMQ_6822</name>
</gene>
<dbReference type="GeneID" id="25980298"/>
<dbReference type="OrthoDB" id="1922282at2759"/>
<name>F0X7W4_GROCL</name>
<evidence type="ECO:0000313" key="2">
    <source>
        <dbReference type="EMBL" id="EFX06501.1"/>
    </source>
</evidence>
<keyword evidence="3" id="KW-1185">Reference proteome</keyword>
<dbReference type="PANTHER" id="PTHR39394:SF1">
    <property type="entry name" value="DNAJ HOMOLOGUE SUBFAMILY C MEMBER 28 CONSERVED DOMAIN-CONTAINING PROTEIN"/>
    <property type="match status" value="1"/>
</dbReference>
<dbReference type="AlphaFoldDB" id="F0X7W4"/>
<protein>
    <recommendedName>
        <fullName evidence="1">DnaJ homologue subfamily C member 28 conserved domain-containing protein</fullName>
    </recommendedName>
</protein>
<organism evidence="3">
    <name type="scientific">Grosmannia clavigera (strain kw1407 / UAMH 11150)</name>
    <name type="common">Blue stain fungus</name>
    <name type="synonym">Graphiocladiella clavigera</name>
    <dbReference type="NCBI Taxonomy" id="655863"/>
    <lineage>
        <taxon>Eukaryota</taxon>
        <taxon>Fungi</taxon>
        <taxon>Dikarya</taxon>
        <taxon>Ascomycota</taxon>
        <taxon>Pezizomycotina</taxon>
        <taxon>Sordariomycetes</taxon>
        <taxon>Sordariomycetidae</taxon>
        <taxon>Ophiostomatales</taxon>
        <taxon>Ophiostomataceae</taxon>
        <taxon>Leptographium</taxon>
    </lineage>
</organism>
<dbReference type="RefSeq" id="XP_014175983.1">
    <property type="nucleotide sequence ID" value="XM_014320508.1"/>
</dbReference>